<organism evidence="2 3">
    <name type="scientific">Amycolatopsis carbonis</name>
    <dbReference type="NCBI Taxonomy" id="715471"/>
    <lineage>
        <taxon>Bacteria</taxon>
        <taxon>Bacillati</taxon>
        <taxon>Actinomycetota</taxon>
        <taxon>Actinomycetes</taxon>
        <taxon>Pseudonocardiales</taxon>
        <taxon>Pseudonocardiaceae</taxon>
        <taxon>Amycolatopsis</taxon>
    </lineage>
</organism>
<evidence type="ECO:0000313" key="2">
    <source>
        <dbReference type="EMBL" id="WIX84267.1"/>
    </source>
</evidence>
<dbReference type="Proteomes" id="UP001236014">
    <property type="component" value="Chromosome"/>
</dbReference>
<protein>
    <submittedName>
        <fullName evidence="2">Uncharacterized protein</fullName>
    </submittedName>
</protein>
<name>A0A9Y2N2Q4_9PSEU</name>
<evidence type="ECO:0000256" key="1">
    <source>
        <dbReference type="SAM" id="MobiDB-lite"/>
    </source>
</evidence>
<accession>A0A9Y2N2Q4</accession>
<reference evidence="2 3" key="1">
    <citation type="submission" date="2023-06" db="EMBL/GenBank/DDBJ databases">
        <authorList>
            <person name="Oyuntsetseg B."/>
            <person name="Kim S.B."/>
        </authorList>
    </citation>
    <scope>NUCLEOTIDE SEQUENCE [LARGE SCALE GENOMIC DNA]</scope>
    <source>
        <strain evidence="2 3">2-15</strain>
    </source>
</reference>
<proteinExistence type="predicted"/>
<dbReference type="KEGG" id="acab:QRX50_19350"/>
<sequence>MQVLADAGDVLGVDPHLPQVRGRADAAAQQDRRGTDGAAFDHNAVDQRRGGHGQRRVVQHRRDEALPCAHAAPVAHGDLVEADSAQLVAVEVVVARVARRQRRLDEGCAVGCGVPIGLTGSGNGSS</sequence>
<evidence type="ECO:0000313" key="3">
    <source>
        <dbReference type="Proteomes" id="UP001236014"/>
    </source>
</evidence>
<dbReference type="EMBL" id="CP127294">
    <property type="protein sequence ID" value="WIX84267.1"/>
    <property type="molecule type" value="Genomic_DNA"/>
</dbReference>
<feature type="region of interest" description="Disordered" evidence="1">
    <location>
        <begin position="14"/>
        <end position="55"/>
    </location>
</feature>
<gene>
    <name evidence="2" type="ORF">QRX50_19350</name>
</gene>
<dbReference type="AlphaFoldDB" id="A0A9Y2N2Q4"/>
<keyword evidence="3" id="KW-1185">Reference proteome</keyword>